<protein>
    <recommendedName>
        <fullName evidence="3">DUF91 domain-containing protein</fullName>
    </recommendedName>
</protein>
<evidence type="ECO:0008006" key="3">
    <source>
        <dbReference type="Google" id="ProtNLM"/>
    </source>
</evidence>
<dbReference type="Gene3D" id="3.40.1350.10">
    <property type="match status" value="1"/>
</dbReference>
<gene>
    <name evidence="1" type="ORF">H6G24_33330</name>
</gene>
<proteinExistence type="predicted"/>
<dbReference type="EMBL" id="JACJQH010000083">
    <property type="protein sequence ID" value="MBD2200292.1"/>
    <property type="molecule type" value="Genomic_DNA"/>
</dbReference>
<reference evidence="1 2" key="1">
    <citation type="journal article" date="2020" name="ISME J.">
        <title>Comparative genomics reveals insights into cyanobacterial evolution and habitat adaptation.</title>
        <authorList>
            <person name="Chen M.Y."/>
            <person name="Teng W.K."/>
            <person name="Zhao L."/>
            <person name="Hu C.X."/>
            <person name="Zhou Y.K."/>
            <person name="Han B.P."/>
            <person name="Song L.R."/>
            <person name="Shu W.S."/>
        </authorList>
    </citation>
    <scope>NUCLEOTIDE SEQUENCE [LARGE SCALE GENOMIC DNA]</scope>
    <source>
        <strain evidence="1 2">FACHB-288</strain>
    </source>
</reference>
<dbReference type="InterPro" id="IPR011856">
    <property type="entry name" value="tRNA_endonuc-like_dom_sf"/>
</dbReference>
<keyword evidence="2" id="KW-1185">Reference proteome</keyword>
<organism evidence="1 2">
    <name type="scientific">Calothrix parietina FACHB-288</name>
    <dbReference type="NCBI Taxonomy" id="2692896"/>
    <lineage>
        <taxon>Bacteria</taxon>
        <taxon>Bacillati</taxon>
        <taxon>Cyanobacteriota</taxon>
        <taxon>Cyanophyceae</taxon>
        <taxon>Nostocales</taxon>
        <taxon>Calotrichaceae</taxon>
        <taxon>Calothrix</taxon>
    </lineage>
</organism>
<evidence type="ECO:0000313" key="1">
    <source>
        <dbReference type="EMBL" id="MBD2200292.1"/>
    </source>
</evidence>
<evidence type="ECO:0000313" key="2">
    <source>
        <dbReference type="Proteomes" id="UP000658514"/>
    </source>
</evidence>
<comment type="caution">
    <text evidence="1">The sequence shown here is derived from an EMBL/GenBank/DDBJ whole genome shotgun (WGS) entry which is preliminary data.</text>
</comment>
<dbReference type="Proteomes" id="UP000658514">
    <property type="component" value="Unassembled WGS sequence"/>
</dbReference>
<dbReference type="RefSeq" id="WP_190540008.1">
    <property type="nucleotide sequence ID" value="NZ_CAWPNO010000121.1"/>
</dbReference>
<name>A0ABR8AJS4_9CYAN</name>
<sequence length="398" mass="46645">MTYLKAKHLTNNLKSFNKASDKNNRKLIYAGGKLRFQSEIDLEDYIEENFEKIFTDLILVKRQFSIKMQRCDLLCCHKISKQPVIIELKNEEDRGLVSQLIRYRKALLLEMPFEDIIDYSLPVNLIAIAPIFHEDNYTDKESSKFEDNIYFYEFSLELHNHSGLFKIDHRVYDIPYPIFGLPKNATDHELYNRALPAFTSNFRSKLPQECKYDFTNLRALLMAQPNVKEMVSATYRKVLYGTGEGENHKKIAEITNTGKGIYLFLWLPTNVKTNIKIPVARYGFILAKDSNPFSENSIVDWLVCTKTTIDLKNKPENHVCSSFNRHGMSIWTKPNHYLSQASLGSLNTFHLFLYLLKGMKPPIDEDIYQWWKSYEKKTPDNLGWYVDLAIKTWNFRIK</sequence>
<accession>A0ABR8AJS4</accession>